<evidence type="ECO:0000313" key="5">
    <source>
        <dbReference type="Proteomes" id="UP000469215"/>
    </source>
</evidence>
<feature type="compositionally biased region" description="Gly residues" evidence="3">
    <location>
        <begin position="196"/>
        <end position="207"/>
    </location>
</feature>
<gene>
    <name evidence="4" type="ORF">GSY69_06260</name>
</gene>
<dbReference type="Gene3D" id="2.40.50.140">
    <property type="entry name" value="Nucleic acid-binding proteins"/>
    <property type="match status" value="1"/>
</dbReference>
<name>A0A6N9H6K4_9MICO</name>
<dbReference type="InterPro" id="IPR000424">
    <property type="entry name" value="Primosome_PriB/ssb"/>
</dbReference>
<dbReference type="RefSeq" id="WP_160953013.1">
    <property type="nucleotide sequence ID" value="NZ_WWEQ01000019.1"/>
</dbReference>
<feature type="compositionally biased region" description="Gly residues" evidence="3">
    <location>
        <begin position="136"/>
        <end position="155"/>
    </location>
</feature>
<dbReference type="GO" id="GO:0009295">
    <property type="term" value="C:nucleoid"/>
    <property type="evidence" value="ECO:0007669"/>
    <property type="project" value="TreeGrafter"/>
</dbReference>
<dbReference type="Proteomes" id="UP000469215">
    <property type="component" value="Unassembled WGS sequence"/>
</dbReference>
<dbReference type="SUPFAM" id="SSF50249">
    <property type="entry name" value="Nucleic acid-binding proteins"/>
    <property type="match status" value="1"/>
</dbReference>
<proteinExistence type="predicted"/>
<protein>
    <submittedName>
        <fullName evidence="4">Single-stranded DNA-binding protein</fullName>
    </submittedName>
</protein>
<feature type="region of interest" description="Disordered" evidence="3">
    <location>
        <begin position="115"/>
        <end position="207"/>
    </location>
</feature>
<keyword evidence="5" id="KW-1185">Reference proteome</keyword>
<keyword evidence="1 2" id="KW-0238">DNA-binding</keyword>
<dbReference type="InterPro" id="IPR011344">
    <property type="entry name" value="ssDNA-bd"/>
</dbReference>
<dbReference type="EMBL" id="WWEQ01000019">
    <property type="protein sequence ID" value="MYM19583.1"/>
    <property type="molecule type" value="Genomic_DNA"/>
</dbReference>
<dbReference type="PROSITE" id="PS50935">
    <property type="entry name" value="SSB"/>
    <property type="match status" value="1"/>
</dbReference>
<organism evidence="4 5">
    <name type="scientific">Brevibacterium rongguiense</name>
    <dbReference type="NCBI Taxonomy" id="2695267"/>
    <lineage>
        <taxon>Bacteria</taxon>
        <taxon>Bacillati</taxon>
        <taxon>Actinomycetota</taxon>
        <taxon>Actinomycetes</taxon>
        <taxon>Micrococcales</taxon>
        <taxon>Brevibacteriaceae</taxon>
        <taxon>Brevibacterium</taxon>
    </lineage>
</organism>
<comment type="caution">
    <text evidence="4">The sequence shown here is derived from an EMBL/GenBank/DDBJ whole genome shotgun (WGS) entry which is preliminary data.</text>
</comment>
<evidence type="ECO:0000313" key="4">
    <source>
        <dbReference type="EMBL" id="MYM19583.1"/>
    </source>
</evidence>
<dbReference type="Pfam" id="PF00436">
    <property type="entry name" value="SSB"/>
    <property type="match status" value="1"/>
</dbReference>
<evidence type="ECO:0000256" key="3">
    <source>
        <dbReference type="SAM" id="MobiDB-lite"/>
    </source>
</evidence>
<accession>A0A6N9H6K4</accession>
<dbReference type="CDD" id="cd04496">
    <property type="entry name" value="SSB_OBF"/>
    <property type="match status" value="1"/>
</dbReference>
<dbReference type="PANTHER" id="PTHR10302:SF0">
    <property type="entry name" value="SINGLE-STRANDED DNA-BINDING PROTEIN, MITOCHONDRIAL"/>
    <property type="match status" value="1"/>
</dbReference>
<dbReference type="PANTHER" id="PTHR10302">
    <property type="entry name" value="SINGLE-STRANDED DNA-BINDING PROTEIN"/>
    <property type="match status" value="1"/>
</dbReference>
<dbReference type="InterPro" id="IPR012340">
    <property type="entry name" value="NA-bd_OB-fold"/>
</dbReference>
<reference evidence="4 5" key="1">
    <citation type="submission" date="2020-01" db="EMBL/GenBank/DDBJ databases">
        <authorList>
            <person name="Deng T."/>
        </authorList>
    </citation>
    <scope>NUCLEOTIDE SEQUENCE [LARGE SCALE GENOMIC DNA]</scope>
    <source>
        <strain evidence="4 5">5221</strain>
    </source>
</reference>
<dbReference type="AlphaFoldDB" id="A0A6N9H6K4"/>
<sequence>MKILNHFIGTVGSEPRAGTTADGKRWLSFRMAVSHDGFNPSTGAFEEYDTTWFDVSAFGALAENLFASLHKGEPVIVVGRLRVREWQTEEKSGSTPQVVAEMVGHNMRFGATRFSRAAKRPDGGETAQETVPGTAGAPGAGGGGPGGAAAGAGGPGKERAVEGGAGAGGRAAQTQRRGSEGSADEADGERSLVGAGADGGGGDSPPF</sequence>
<evidence type="ECO:0000256" key="2">
    <source>
        <dbReference type="PROSITE-ProRule" id="PRU00252"/>
    </source>
</evidence>
<evidence type="ECO:0000256" key="1">
    <source>
        <dbReference type="ARBA" id="ARBA00023125"/>
    </source>
</evidence>
<dbReference type="GO" id="GO:0003697">
    <property type="term" value="F:single-stranded DNA binding"/>
    <property type="evidence" value="ECO:0007669"/>
    <property type="project" value="InterPro"/>
</dbReference>
<dbReference type="GO" id="GO:0006260">
    <property type="term" value="P:DNA replication"/>
    <property type="evidence" value="ECO:0007669"/>
    <property type="project" value="InterPro"/>
</dbReference>